<evidence type="ECO:0000256" key="3">
    <source>
        <dbReference type="ARBA" id="ARBA00005842"/>
    </source>
</evidence>
<evidence type="ECO:0000256" key="9">
    <source>
        <dbReference type="ARBA" id="ARBA00049563"/>
    </source>
</evidence>
<dbReference type="RefSeq" id="WP_114352633.1">
    <property type="nucleotide sequence ID" value="NZ_QPJJ01000006.1"/>
</dbReference>
<keyword evidence="5 10" id="KW-0819">tRNA processing</keyword>
<feature type="region of interest" description="Interaction with substrate tRNA" evidence="10">
    <location>
        <begin position="35"/>
        <end position="38"/>
    </location>
</feature>
<evidence type="ECO:0000256" key="4">
    <source>
        <dbReference type="ARBA" id="ARBA00022679"/>
    </source>
</evidence>
<dbReference type="Proteomes" id="UP000252585">
    <property type="component" value="Unassembled WGS sequence"/>
</dbReference>
<dbReference type="HAMAP" id="MF_00185">
    <property type="entry name" value="IPP_trans"/>
    <property type="match status" value="1"/>
</dbReference>
<evidence type="ECO:0000256" key="2">
    <source>
        <dbReference type="ARBA" id="ARBA00003213"/>
    </source>
</evidence>
<keyword evidence="15" id="KW-1185">Reference proteome</keyword>
<feature type="binding site" evidence="10">
    <location>
        <begin position="12"/>
        <end position="17"/>
    </location>
    <ligand>
        <name>substrate</name>
    </ligand>
</feature>
<accession>A0A368XT35</accession>
<feature type="binding site" evidence="10">
    <location>
        <begin position="10"/>
        <end position="17"/>
    </location>
    <ligand>
        <name>ATP</name>
        <dbReference type="ChEBI" id="CHEBI:30616"/>
    </ligand>
</feature>
<evidence type="ECO:0000313" key="14">
    <source>
        <dbReference type="EMBL" id="RCW70639.1"/>
    </source>
</evidence>
<dbReference type="GO" id="GO:0052381">
    <property type="term" value="F:tRNA dimethylallyltransferase activity"/>
    <property type="evidence" value="ECO:0007669"/>
    <property type="project" value="UniProtKB-UniRule"/>
</dbReference>
<evidence type="ECO:0000256" key="10">
    <source>
        <dbReference type="HAMAP-Rule" id="MF_00185"/>
    </source>
</evidence>
<dbReference type="PANTHER" id="PTHR11088:SF60">
    <property type="entry name" value="TRNA DIMETHYLALLYLTRANSFERASE"/>
    <property type="match status" value="1"/>
</dbReference>
<comment type="cofactor">
    <cofactor evidence="1 10">
        <name>Mg(2+)</name>
        <dbReference type="ChEBI" id="CHEBI:18420"/>
    </cofactor>
</comment>
<dbReference type="Pfam" id="PF01715">
    <property type="entry name" value="IPPT"/>
    <property type="match status" value="1"/>
</dbReference>
<comment type="similarity">
    <text evidence="3 10 13">Belongs to the IPP transferase family.</text>
</comment>
<evidence type="ECO:0000256" key="11">
    <source>
        <dbReference type="RuleBase" id="RU003783"/>
    </source>
</evidence>
<keyword evidence="8 10" id="KW-0460">Magnesium</keyword>
<evidence type="ECO:0000256" key="5">
    <source>
        <dbReference type="ARBA" id="ARBA00022694"/>
    </source>
</evidence>
<feature type="site" description="Interaction with substrate tRNA" evidence="10">
    <location>
        <position position="119"/>
    </location>
</feature>
<evidence type="ECO:0000256" key="6">
    <source>
        <dbReference type="ARBA" id="ARBA00022741"/>
    </source>
</evidence>
<evidence type="ECO:0000256" key="1">
    <source>
        <dbReference type="ARBA" id="ARBA00001946"/>
    </source>
</evidence>
<name>A0A368XT35_9BACI</name>
<dbReference type="OrthoDB" id="9776390at2"/>
<comment type="subunit">
    <text evidence="10">Monomer.</text>
</comment>
<dbReference type="Gene3D" id="3.40.50.300">
    <property type="entry name" value="P-loop containing nucleotide triphosphate hydrolases"/>
    <property type="match status" value="1"/>
</dbReference>
<keyword evidence="7 10" id="KW-0067">ATP-binding</keyword>
<dbReference type="InterPro" id="IPR039657">
    <property type="entry name" value="Dimethylallyltransferase"/>
</dbReference>
<dbReference type="AlphaFoldDB" id="A0A368XT35"/>
<evidence type="ECO:0000256" key="8">
    <source>
        <dbReference type="ARBA" id="ARBA00022842"/>
    </source>
</evidence>
<keyword evidence="4 10" id="KW-0808">Transferase</keyword>
<protein>
    <recommendedName>
        <fullName evidence="10">tRNA dimethylallyltransferase</fullName>
        <ecNumber evidence="10">2.5.1.75</ecNumber>
    </recommendedName>
    <alternativeName>
        <fullName evidence="10">Dimethylallyl diphosphate:tRNA dimethylallyltransferase</fullName>
        <shortName evidence="10">DMAPP:tRNA dimethylallyltransferase</shortName>
        <shortName evidence="10">DMATase</shortName>
    </alternativeName>
    <alternativeName>
        <fullName evidence="10">Isopentenyl-diphosphate:tRNA isopentenyltransferase</fullName>
        <shortName evidence="10">IPP transferase</shortName>
        <shortName evidence="10">IPPT</shortName>
        <shortName evidence="10">IPTase</shortName>
    </alternativeName>
</protein>
<keyword evidence="6 10" id="KW-0547">Nucleotide-binding</keyword>
<comment type="function">
    <text evidence="2 10 12">Catalyzes the transfer of a dimethylallyl group onto the adenine at position 37 in tRNAs that read codons beginning with uridine, leading to the formation of N6-(dimethylallyl)adenosine (i(6)A).</text>
</comment>
<evidence type="ECO:0000256" key="13">
    <source>
        <dbReference type="RuleBase" id="RU003785"/>
    </source>
</evidence>
<sequence length="310" mass="35891">MKQKVIAIVGPTAVGKSSLGIDIAKKYNGEIISGDSMQIYKDFDIGTAKVSTKEMDGVTHHLIDTLEPTESYSAANFQKEARSLIKEISYRGKLPIIVGGTGLYIQAALYNYKFTEEKRNTLFEEKLSKEIETDGIDKVYKRLERIDPEQAKKIHPNNVRRVIRALEIYEHSGDKMSDRHEKALTPLYDVHIIGLQMERSRLYDRINKRVDLMIEQGLISEVKALLEKGYRELQPMGAIGYKEIVAYIDNQNSFDTAIELLKRNSRRFAKRQFTWFRNKMHINWYNVEEDKDLEYLENILNDLEGFLQST</sequence>
<comment type="catalytic activity">
    <reaction evidence="9 10 11">
        <text>adenosine(37) in tRNA + dimethylallyl diphosphate = N(6)-dimethylallyladenosine(37) in tRNA + diphosphate</text>
        <dbReference type="Rhea" id="RHEA:26482"/>
        <dbReference type="Rhea" id="RHEA-COMP:10162"/>
        <dbReference type="Rhea" id="RHEA-COMP:10375"/>
        <dbReference type="ChEBI" id="CHEBI:33019"/>
        <dbReference type="ChEBI" id="CHEBI:57623"/>
        <dbReference type="ChEBI" id="CHEBI:74411"/>
        <dbReference type="ChEBI" id="CHEBI:74415"/>
        <dbReference type="EC" id="2.5.1.75"/>
    </reaction>
</comment>
<dbReference type="Gene3D" id="1.10.20.140">
    <property type="match status" value="1"/>
</dbReference>
<evidence type="ECO:0000313" key="15">
    <source>
        <dbReference type="Proteomes" id="UP000252585"/>
    </source>
</evidence>
<dbReference type="EMBL" id="QPJJ01000006">
    <property type="protein sequence ID" value="RCW70639.1"/>
    <property type="molecule type" value="Genomic_DNA"/>
</dbReference>
<comment type="caution">
    <text evidence="10">Lacks conserved residue(s) required for the propagation of feature annotation.</text>
</comment>
<proteinExistence type="inferred from homology"/>
<evidence type="ECO:0000256" key="7">
    <source>
        <dbReference type="ARBA" id="ARBA00022840"/>
    </source>
</evidence>
<dbReference type="InterPro" id="IPR027417">
    <property type="entry name" value="P-loop_NTPase"/>
</dbReference>
<evidence type="ECO:0000256" key="12">
    <source>
        <dbReference type="RuleBase" id="RU003784"/>
    </source>
</evidence>
<dbReference type="EC" id="2.5.1.75" evidence="10"/>
<dbReference type="InterPro" id="IPR018022">
    <property type="entry name" value="IPT"/>
</dbReference>
<dbReference type="GO" id="GO:0006400">
    <property type="term" value="P:tRNA modification"/>
    <property type="evidence" value="ECO:0007669"/>
    <property type="project" value="TreeGrafter"/>
</dbReference>
<feature type="site" description="Interaction with substrate tRNA" evidence="10">
    <location>
        <position position="101"/>
    </location>
</feature>
<dbReference type="GO" id="GO:0005524">
    <property type="term" value="F:ATP binding"/>
    <property type="evidence" value="ECO:0007669"/>
    <property type="project" value="UniProtKB-UniRule"/>
</dbReference>
<gene>
    <name evidence="10" type="primary">miaA</name>
    <name evidence="14" type="ORF">DFR57_10636</name>
</gene>
<dbReference type="NCBIfam" id="TIGR00174">
    <property type="entry name" value="miaA"/>
    <property type="match status" value="1"/>
</dbReference>
<dbReference type="PANTHER" id="PTHR11088">
    <property type="entry name" value="TRNA DIMETHYLALLYLTRANSFERASE"/>
    <property type="match status" value="1"/>
</dbReference>
<organism evidence="14 15">
    <name type="scientific">Saliterribacillus persicus</name>
    <dbReference type="NCBI Taxonomy" id="930114"/>
    <lineage>
        <taxon>Bacteria</taxon>
        <taxon>Bacillati</taxon>
        <taxon>Bacillota</taxon>
        <taxon>Bacilli</taxon>
        <taxon>Bacillales</taxon>
        <taxon>Bacillaceae</taxon>
        <taxon>Saliterribacillus</taxon>
    </lineage>
</organism>
<dbReference type="SUPFAM" id="SSF52540">
    <property type="entry name" value="P-loop containing nucleoside triphosphate hydrolases"/>
    <property type="match status" value="2"/>
</dbReference>
<reference evidence="14 15" key="1">
    <citation type="submission" date="2018-07" db="EMBL/GenBank/DDBJ databases">
        <title>Genomic Encyclopedia of Type Strains, Phase IV (KMG-IV): sequencing the most valuable type-strain genomes for metagenomic binning, comparative biology and taxonomic classification.</title>
        <authorList>
            <person name="Goeker M."/>
        </authorList>
    </citation>
    <scope>NUCLEOTIDE SEQUENCE [LARGE SCALE GENOMIC DNA]</scope>
    <source>
        <strain evidence="14 15">DSM 27696</strain>
    </source>
</reference>
<comment type="caution">
    <text evidence="14">The sequence shown here is derived from an EMBL/GenBank/DDBJ whole genome shotgun (WGS) entry which is preliminary data.</text>
</comment>